<name>A0A0G3C5Y3_METBA</name>
<protein>
    <submittedName>
        <fullName evidence="1">Uncharacterized protein</fullName>
    </submittedName>
</protein>
<evidence type="ECO:0000313" key="2">
    <source>
        <dbReference type="Proteomes" id="UP000035331"/>
    </source>
</evidence>
<dbReference type="Proteomes" id="UP000035331">
    <property type="component" value="Chromosome"/>
</dbReference>
<dbReference type="GeneID" id="42569727"/>
<dbReference type="AlphaFoldDB" id="A0A0G3C5Y3"/>
<dbReference type="RefSeq" id="WP_155396441.1">
    <property type="nucleotide sequence ID" value="NZ_CP008746.1"/>
</dbReference>
<dbReference type="PATRIC" id="fig|796385.3.peg.330"/>
<evidence type="ECO:0000313" key="1">
    <source>
        <dbReference type="EMBL" id="AKJ37386.1"/>
    </source>
</evidence>
<reference evidence="2" key="1">
    <citation type="submission" date="2014-06" db="EMBL/GenBank/DDBJ databases">
        <title>The complete genome sequence of Methanosarcina barkeri CM1.</title>
        <authorList>
            <consortium name="Pastoral Greenhouse Gas Research Consortium"/>
            <person name="Lambie S.C."/>
            <person name="Leahy S.C."/>
            <person name="Kelly W.J."/>
            <person name="Li D."/>
            <person name="Reilly K."/>
            <person name="Attwood G.T."/>
            <person name="Altermann E."/>
        </authorList>
    </citation>
    <scope>NUCLEOTIDE SEQUENCE [LARGE SCALE GENOMIC DNA]</scope>
    <source>
        <strain evidence="2">CM1</strain>
    </source>
</reference>
<accession>A0A0G3C5Y3</accession>
<organism evidence="1 2">
    <name type="scientific">Methanosarcina barkeri CM1</name>
    <dbReference type="NCBI Taxonomy" id="796385"/>
    <lineage>
        <taxon>Archaea</taxon>
        <taxon>Methanobacteriati</taxon>
        <taxon>Methanobacteriota</taxon>
        <taxon>Stenosarchaea group</taxon>
        <taxon>Methanomicrobia</taxon>
        <taxon>Methanosarcinales</taxon>
        <taxon>Methanosarcinaceae</taxon>
        <taxon>Methanosarcina</taxon>
    </lineage>
</organism>
<dbReference type="EMBL" id="CP008746">
    <property type="protein sequence ID" value="AKJ37386.1"/>
    <property type="molecule type" value="Genomic_DNA"/>
</dbReference>
<reference evidence="1 2" key="2">
    <citation type="journal article" date="2015" name="Stand. Genomic Sci.">
        <title>The complete genome sequence of the rumen methanogen Methanosarcina barkeri CM1.</title>
        <authorList>
            <person name="Lambie S.C."/>
            <person name="Kelly W.J."/>
            <person name="Leahy S.C."/>
            <person name="Li D."/>
            <person name="Reilly K."/>
            <person name="McAllister T.A."/>
            <person name="Valle E.R."/>
            <person name="Attwood G.T."/>
            <person name="Altermann E."/>
        </authorList>
    </citation>
    <scope>NUCLEOTIDE SEQUENCE [LARGE SCALE GENOMIC DNA]</scope>
    <source>
        <strain evidence="1 2">CM1</strain>
    </source>
</reference>
<gene>
    <name evidence="1" type="ORF">MCM1_0273</name>
</gene>
<proteinExistence type="predicted"/>
<sequence>MKCKNCGNDMYLAFTEEWICRDCGIKRDENGKFISRDVKSRSQIPFMNL</sequence>